<dbReference type="Proteomes" id="UP000681162">
    <property type="component" value="Unassembled WGS sequence"/>
</dbReference>
<organism evidence="9 10">
    <name type="scientific">Paenibacillus antibioticophila</name>
    <dbReference type="NCBI Taxonomy" id="1274374"/>
    <lineage>
        <taxon>Bacteria</taxon>
        <taxon>Bacillati</taxon>
        <taxon>Bacillota</taxon>
        <taxon>Bacilli</taxon>
        <taxon>Bacillales</taxon>
        <taxon>Paenibacillaceae</taxon>
        <taxon>Paenibacillus</taxon>
    </lineage>
</organism>
<evidence type="ECO:0000259" key="8">
    <source>
        <dbReference type="Pfam" id="PF03458"/>
    </source>
</evidence>
<evidence type="ECO:0000256" key="4">
    <source>
        <dbReference type="ARBA" id="ARBA00022692"/>
    </source>
</evidence>
<comment type="subcellular location">
    <subcellularLocation>
        <location evidence="1">Cell membrane</location>
        <topology evidence="1">Multi-pass membrane protein</topology>
    </subcellularLocation>
</comment>
<evidence type="ECO:0000256" key="1">
    <source>
        <dbReference type="ARBA" id="ARBA00004651"/>
    </source>
</evidence>
<keyword evidence="4 7" id="KW-0812">Transmembrane</keyword>
<dbReference type="PANTHER" id="PTHR30506:SF3">
    <property type="entry name" value="UPF0126 INNER MEMBRANE PROTEIN YADS-RELATED"/>
    <property type="match status" value="1"/>
</dbReference>
<evidence type="ECO:0000256" key="2">
    <source>
        <dbReference type="ARBA" id="ARBA00008193"/>
    </source>
</evidence>
<keyword evidence="3" id="KW-1003">Cell membrane</keyword>
<feature type="domain" description="Glycine transporter" evidence="8">
    <location>
        <begin position="21"/>
        <end position="93"/>
    </location>
</feature>
<gene>
    <name evidence="9" type="primary">yvgT</name>
    <name evidence="9" type="ORF">J41TS12_21560</name>
</gene>
<feature type="transmembrane region" description="Helical" evidence="7">
    <location>
        <begin position="16"/>
        <end position="38"/>
    </location>
</feature>
<accession>A0A919XVT2</accession>
<protein>
    <submittedName>
        <fullName evidence="9">UPF0126 membrane protein YvgT</fullName>
    </submittedName>
</protein>
<feature type="transmembrane region" description="Helical" evidence="7">
    <location>
        <begin position="165"/>
        <end position="182"/>
    </location>
</feature>
<reference evidence="9 10" key="1">
    <citation type="submission" date="2021-03" db="EMBL/GenBank/DDBJ databases">
        <title>Antimicrobial resistance genes in bacteria isolated from Japanese honey, and their potential for conferring macrolide and lincosamide resistance in the American foulbrood pathogen Paenibacillus larvae.</title>
        <authorList>
            <person name="Okamoto M."/>
            <person name="Kumagai M."/>
            <person name="Kanamori H."/>
            <person name="Takamatsu D."/>
        </authorList>
    </citation>
    <scope>NUCLEOTIDE SEQUENCE [LARGE SCALE GENOMIC DNA]</scope>
    <source>
        <strain evidence="9 10">J41TS12</strain>
    </source>
</reference>
<dbReference type="AlphaFoldDB" id="A0A919XVT2"/>
<feature type="domain" description="Glycine transporter" evidence="8">
    <location>
        <begin position="108"/>
        <end position="177"/>
    </location>
</feature>
<comment type="similarity">
    <text evidence="2">Belongs to the UPF0126 family.</text>
</comment>
<evidence type="ECO:0000313" key="10">
    <source>
        <dbReference type="Proteomes" id="UP000681162"/>
    </source>
</evidence>
<evidence type="ECO:0000256" key="6">
    <source>
        <dbReference type="ARBA" id="ARBA00023136"/>
    </source>
</evidence>
<dbReference type="GO" id="GO:0005886">
    <property type="term" value="C:plasma membrane"/>
    <property type="evidence" value="ECO:0007669"/>
    <property type="project" value="UniProtKB-SubCell"/>
</dbReference>
<dbReference type="EMBL" id="BORR01000007">
    <property type="protein sequence ID" value="GIO37295.1"/>
    <property type="molecule type" value="Genomic_DNA"/>
</dbReference>
<dbReference type="Pfam" id="PF03458">
    <property type="entry name" value="Gly_transporter"/>
    <property type="match status" value="2"/>
</dbReference>
<keyword evidence="5 7" id="KW-1133">Transmembrane helix</keyword>
<feature type="transmembrane region" description="Helical" evidence="7">
    <location>
        <begin position="132"/>
        <end position="153"/>
    </location>
</feature>
<name>A0A919XVT2_9BACL</name>
<evidence type="ECO:0000256" key="5">
    <source>
        <dbReference type="ARBA" id="ARBA00022989"/>
    </source>
</evidence>
<keyword evidence="10" id="KW-1185">Reference proteome</keyword>
<sequence length="229" mass="24730">MDGEALHVRGSREQKMHLFDIFSIIGTAAFAMSGAFVAMEEDYDILGVLVLGLVTAFGGGVIRNVLIGVPVTTLWSQGELILWAVLSILAAFLLPIKWIPHWKKTEALFDAIGLSAFAIQGALYATNMNHPLIAVVVAAVLTGIGGGMIRDCLAGRKPLVLRDEIYAVWAMIGGLSVGLGIFSNTVGLLFLFALIVFARMLSVHFKWKLPRRSLKSAGKNVNSEHNSLL</sequence>
<proteinExistence type="inferred from homology"/>
<feature type="transmembrane region" description="Helical" evidence="7">
    <location>
        <begin position="45"/>
        <end position="68"/>
    </location>
</feature>
<comment type="caution">
    <text evidence="9">The sequence shown here is derived from an EMBL/GenBank/DDBJ whole genome shotgun (WGS) entry which is preliminary data.</text>
</comment>
<dbReference type="PANTHER" id="PTHR30506">
    <property type="entry name" value="INNER MEMBRANE PROTEIN"/>
    <property type="match status" value="1"/>
</dbReference>
<evidence type="ECO:0000256" key="3">
    <source>
        <dbReference type="ARBA" id="ARBA00022475"/>
    </source>
</evidence>
<dbReference type="InterPro" id="IPR005115">
    <property type="entry name" value="Gly_transporter"/>
</dbReference>
<keyword evidence="6 7" id="KW-0472">Membrane</keyword>
<feature type="transmembrane region" description="Helical" evidence="7">
    <location>
        <begin position="80"/>
        <end position="100"/>
    </location>
</feature>
<feature type="transmembrane region" description="Helical" evidence="7">
    <location>
        <begin position="107"/>
        <end position="126"/>
    </location>
</feature>
<evidence type="ECO:0000313" key="9">
    <source>
        <dbReference type="EMBL" id="GIO37295.1"/>
    </source>
</evidence>
<evidence type="ECO:0000256" key="7">
    <source>
        <dbReference type="SAM" id="Phobius"/>
    </source>
</evidence>